<comment type="catalytic activity">
    <reaction evidence="1">
        <text>[L-4-(L-arginin-2-N-yl)aspartate](n) + H2O = [L-4-(L-arginin-2-N-yl)aspartate](n-1) + L-4-(L-arginin-2-N-yl)aspartate</text>
        <dbReference type="Rhea" id="RHEA:12845"/>
        <dbReference type="Rhea" id="RHEA-COMP:13728"/>
        <dbReference type="Rhea" id="RHEA-COMP:13734"/>
        <dbReference type="ChEBI" id="CHEBI:15377"/>
        <dbReference type="ChEBI" id="CHEBI:137986"/>
        <dbReference type="ChEBI" id="CHEBI:137991"/>
        <dbReference type="EC" id="3.4.15.6"/>
    </reaction>
</comment>
<protein>
    <recommendedName>
        <fullName evidence="5">Cyanophycinase</fullName>
        <ecNumber evidence="4">3.4.15.6</ecNumber>
    </recommendedName>
</protein>
<evidence type="ECO:0000256" key="7">
    <source>
        <dbReference type="ARBA" id="ARBA00022801"/>
    </source>
</evidence>
<comment type="caution">
    <text evidence="9">The sequence shown here is derived from an EMBL/GenBank/DDBJ whole genome shotgun (WGS) entry which is preliminary data.</text>
</comment>
<dbReference type="Proteomes" id="UP001501221">
    <property type="component" value="Unassembled WGS sequence"/>
</dbReference>
<dbReference type="PANTHER" id="PTHR36175">
    <property type="entry name" value="CYANOPHYCINASE"/>
    <property type="match status" value="1"/>
</dbReference>
<evidence type="ECO:0000256" key="5">
    <source>
        <dbReference type="ARBA" id="ARBA00015719"/>
    </source>
</evidence>
<evidence type="ECO:0000256" key="2">
    <source>
        <dbReference type="ARBA" id="ARBA00002039"/>
    </source>
</evidence>
<accession>A0ABP3CQK9</accession>
<dbReference type="InterPro" id="IPR011811">
    <property type="entry name" value="Peptidase_S51_cyanophycinase"/>
</dbReference>
<name>A0ABP3CQK9_9GAMM</name>
<keyword evidence="7" id="KW-0378">Hydrolase</keyword>
<keyword evidence="10" id="KW-1185">Reference proteome</keyword>
<dbReference type="NCBIfam" id="TIGR02069">
    <property type="entry name" value="cyanophycinase"/>
    <property type="match status" value="1"/>
</dbReference>
<dbReference type="Pfam" id="PF03575">
    <property type="entry name" value="Peptidase_S51"/>
    <property type="match status" value="1"/>
</dbReference>
<reference evidence="10" key="1">
    <citation type="journal article" date="2019" name="Int. J. Syst. Evol. Microbiol.">
        <title>The Global Catalogue of Microorganisms (GCM) 10K type strain sequencing project: providing services to taxonomists for standard genome sequencing and annotation.</title>
        <authorList>
            <consortium name="The Broad Institute Genomics Platform"/>
            <consortium name="The Broad Institute Genome Sequencing Center for Infectious Disease"/>
            <person name="Wu L."/>
            <person name="Ma J."/>
        </authorList>
    </citation>
    <scope>NUCLEOTIDE SEQUENCE [LARGE SCALE GENOMIC DNA]</scope>
    <source>
        <strain evidence="10">JCM 16211</strain>
    </source>
</reference>
<evidence type="ECO:0000313" key="9">
    <source>
        <dbReference type="EMBL" id="GAA0212914.1"/>
    </source>
</evidence>
<evidence type="ECO:0000256" key="6">
    <source>
        <dbReference type="ARBA" id="ARBA00022670"/>
    </source>
</evidence>
<keyword evidence="6" id="KW-0645">Protease</keyword>
<dbReference type="EMBL" id="BAAAFM010000008">
    <property type="protein sequence ID" value="GAA0212914.1"/>
    <property type="molecule type" value="Genomic_DNA"/>
</dbReference>
<gene>
    <name evidence="9" type="ORF">GCM10009123_20270</name>
</gene>
<dbReference type="InterPro" id="IPR029062">
    <property type="entry name" value="Class_I_gatase-like"/>
</dbReference>
<dbReference type="Gene3D" id="3.40.50.880">
    <property type="match status" value="1"/>
</dbReference>
<sequence>MPSLGSGKFDRGYIISIGGCKHQLDDIVAEQIRSICLSASASAVIVNVGPSSIEHQLDKVLTNNGFEECVEISINSRQDANNPKHLERMSDKELIIILGEKPLQISTIIGGTPVAKQIRKLNADGVHVVGSYGAAALLSEHMIAGGDESVAPKQDGVTMAPGLGLTNRFMLDYHFEQPGRLGRLLTALSYNPFTIGIGIDEGSALFISPKDELQIFGVGSATLIDPSNLQYSSMGTAGSGDYISLFGLQMHILAPGSRFKAADSKAYDEHWA</sequence>
<proteinExistence type="inferred from homology"/>
<evidence type="ECO:0000256" key="4">
    <source>
        <dbReference type="ARBA" id="ARBA00013115"/>
    </source>
</evidence>
<evidence type="ECO:0000313" key="10">
    <source>
        <dbReference type="Proteomes" id="UP001501221"/>
    </source>
</evidence>
<comment type="similarity">
    <text evidence="3">Belongs to the peptidase S51 family.</text>
</comment>
<keyword evidence="8" id="KW-0720">Serine protease</keyword>
<dbReference type="CDD" id="cd03145">
    <property type="entry name" value="GAT1_cyanophycinase"/>
    <property type="match status" value="1"/>
</dbReference>
<organism evidence="9 10">
    <name type="scientific">Kangiella japonica</name>
    <dbReference type="NCBI Taxonomy" id="647384"/>
    <lineage>
        <taxon>Bacteria</taxon>
        <taxon>Pseudomonadati</taxon>
        <taxon>Pseudomonadota</taxon>
        <taxon>Gammaproteobacteria</taxon>
        <taxon>Kangiellales</taxon>
        <taxon>Kangiellaceae</taxon>
        <taxon>Kangiella</taxon>
    </lineage>
</organism>
<evidence type="ECO:0000256" key="3">
    <source>
        <dbReference type="ARBA" id="ARBA00006534"/>
    </source>
</evidence>
<evidence type="ECO:0000256" key="8">
    <source>
        <dbReference type="ARBA" id="ARBA00022825"/>
    </source>
</evidence>
<evidence type="ECO:0000256" key="1">
    <source>
        <dbReference type="ARBA" id="ARBA00001092"/>
    </source>
</evidence>
<dbReference type="SUPFAM" id="SSF52317">
    <property type="entry name" value="Class I glutamine amidotransferase-like"/>
    <property type="match status" value="1"/>
</dbReference>
<dbReference type="RefSeq" id="WP_343989890.1">
    <property type="nucleotide sequence ID" value="NZ_BAAAFM010000008.1"/>
</dbReference>
<dbReference type="EC" id="3.4.15.6" evidence="4"/>
<dbReference type="InterPro" id="IPR005320">
    <property type="entry name" value="Peptidase_S51"/>
</dbReference>
<dbReference type="PANTHER" id="PTHR36175:SF1">
    <property type="entry name" value="CYANOPHYCINASE"/>
    <property type="match status" value="1"/>
</dbReference>
<comment type="function">
    <text evidence="2">Exopeptidase that catalyzes the hydrolytic cleavage of multi-L-arginyl-poly-L-aspartic acid (cyanophycin; a water-insoluble reserve polymer) into aspartate-arginine dipeptides.</text>
</comment>